<evidence type="ECO:0000313" key="2">
    <source>
        <dbReference type="EMBL" id="KKS71632.1"/>
    </source>
</evidence>
<keyword evidence="1" id="KW-0175">Coiled coil</keyword>
<evidence type="ECO:0008006" key="4">
    <source>
        <dbReference type="Google" id="ProtNLM"/>
    </source>
</evidence>
<evidence type="ECO:0000313" key="3">
    <source>
        <dbReference type="Proteomes" id="UP000033867"/>
    </source>
</evidence>
<dbReference type="Proteomes" id="UP000033867">
    <property type="component" value="Unassembled WGS sequence"/>
</dbReference>
<dbReference type="InterPro" id="IPR029058">
    <property type="entry name" value="AB_hydrolase_fold"/>
</dbReference>
<evidence type="ECO:0000256" key="1">
    <source>
        <dbReference type="SAM" id="Coils"/>
    </source>
</evidence>
<protein>
    <recommendedName>
        <fullName evidence="4">Peptidase S9 prolyl oligopeptidase catalytic domain-containing protein</fullName>
    </recommendedName>
</protein>
<organism evidence="2 3">
    <name type="scientific">Candidatus Magasanikbacteria bacterium GW2011_GWE2_42_7</name>
    <dbReference type="NCBI Taxonomy" id="1619052"/>
    <lineage>
        <taxon>Bacteria</taxon>
        <taxon>Candidatus Magasanikiibacteriota</taxon>
    </lineage>
</organism>
<dbReference type="AlphaFoldDB" id="A0A0G1BEC7"/>
<gene>
    <name evidence="2" type="ORF">UV42_C0023G0002</name>
</gene>
<proteinExistence type="predicted"/>
<dbReference type="SUPFAM" id="SSF53474">
    <property type="entry name" value="alpha/beta-Hydrolases"/>
    <property type="match status" value="1"/>
</dbReference>
<accession>A0A0G1BEC7</accession>
<name>A0A0G1BEC7_9BACT</name>
<dbReference type="Gene3D" id="3.40.50.1820">
    <property type="entry name" value="alpha/beta hydrolase"/>
    <property type="match status" value="1"/>
</dbReference>
<sequence>MPEGEFQNFEVRRQLELEQRIAEFGGRADTRHSFLLGTEKDKNGDVIPADVTWVRFVDREEEPVIEGKLYVPKQNAKQEVVIINPGLPGDGIGLLEERYVPEMIKNGYSVFSSRHNGIYVDASSQDKYIHCPEKKLWAGNNDEECIGEPFCFERASREVFTAIKALEEQFQKIHFVGHSGGVLNIMRSLGHLSGERKDLTEKIGNLVSLSGVVGEYDVNLMRDILQQFQEKKLMNVIPDLEENLRQFEEAMLALKDIDWSQFPHFSTMFITPTKLLGGTPDEYVSPDSIQHFADFMMGQGCERVRVVDYSNRKVKAGDESHDFKNLSAGITMRWITGESVESINELAKKRMS</sequence>
<feature type="coiled-coil region" evidence="1">
    <location>
        <begin position="230"/>
        <end position="257"/>
    </location>
</feature>
<reference evidence="2 3" key="1">
    <citation type="journal article" date="2015" name="Nature">
        <title>rRNA introns, odd ribosomes, and small enigmatic genomes across a large radiation of phyla.</title>
        <authorList>
            <person name="Brown C.T."/>
            <person name="Hug L.A."/>
            <person name="Thomas B.C."/>
            <person name="Sharon I."/>
            <person name="Castelle C.J."/>
            <person name="Singh A."/>
            <person name="Wilkins M.J."/>
            <person name="Williams K.H."/>
            <person name="Banfield J.F."/>
        </authorList>
    </citation>
    <scope>NUCLEOTIDE SEQUENCE [LARGE SCALE GENOMIC DNA]</scope>
</reference>
<comment type="caution">
    <text evidence="2">The sequence shown here is derived from an EMBL/GenBank/DDBJ whole genome shotgun (WGS) entry which is preliminary data.</text>
</comment>
<dbReference type="EMBL" id="LCEK01000023">
    <property type="protein sequence ID" value="KKS71632.1"/>
    <property type="molecule type" value="Genomic_DNA"/>
</dbReference>